<name>A0A139AW90_GONPJ</name>
<proteinExistence type="inferred from homology"/>
<feature type="compositionally biased region" description="Basic and acidic residues" evidence="4">
    <location>
        <begin position="1"/>
        <end position="14"/>
    </location>
</feature>
<feature type="region of interest" description="Disordered" evidence="4">
    <location>
        <begin position="1"/>
        <end position="127"/>
    </location>
</feature>
<dbReference type="STRING" id="1344416.A0A139AW90"/>
<evidence type="ECO:0000313" key="6">
    <source>
        <dbReference type="Proteomes" id="UP000070544"/>
    </source>
</evidence>
<sequence length="452" mass="50273">MDTTRDMDKTDRHLSRAPVLIIDDYEDHPPDLLRLGGQRDTSPARSDVSGFSTLYNAAEKELELDAPRGRRSRQPSFSSNASQGEEDGADSSTLFPVPLTRGGILPPPRSRTPTPSDEPSRPSIPPEFIRPHQFGTIFFNPPLHTPPMPKGMHLAVRKAITSHNSESLIHLLCRHPPVVIHQMIPEFRALYKEAPAQAVNSTLGGMEKKLKRLIVGCAMGTLAYSIKCLRDAFSGFTVNKDILIELLAGATLDDIRALKANYILVTNRSLDADLTRKLMGGPFLQLCYALINVERRSAFHETNAETDAGTIYHARKKLFGTDRDMLFDILVNSTDAQLRKLCGTYNQYYRATIEKVIESEFHGYYNTTKALLALVSAARDRIAHVAGMLNEALESNDTSKLIRLVVLYRESEICRKVKIAYQKKYDTTLAQAIAEKTSGNFKDALLACIGEG</sequence>
<accession>A0A139AW90</accession>
<dbReference type="Proteomes" id="UP000070544">
    <property type="component" value="Unassembled WGS sequence"/>
</dbReference>
<dbReference type="SUPFAM" id="SSF47874">
    <property type="entry name" value="Annexin"/>
    <property type="match status" value="1"/>
</dbReference>
<dbReference type="Pfam" id="PF00191">
    <property type="entry name" value="Annexin"/>
    <property type="match status" value="2"/>
</dbReference>
<comment type="similarity">
    <text evidence="1">Belongs to the annexin family.</text>
</comment>
<evidence type="ECO:0000256" key="3">
    <source>
        <dbReference type="ARBA" id="ARBA00023216"/>
    </source>
</evidence>
<dbReference type="GO" id="GO:0005509">
    <property type="term" value="F:calcium ion binding"/>
    <property type="evidence" value="ECO:0007669"/>
    <property type="project" value="InterPro"/>
</dbReference>
<protein>
    <submittedName>
        <fullName evidence="5">Annexin</fullName>
    </submittedName>
</protein>
<reference evidence="5 6" key="1">
    <citation type="journal article" date="2015" name="Genome Biol. Evol.">
        <title>Phylogenomic analyses indicate that early fungi evolved digesting cell walls of algal ancestors of land plants.</title>
        <authorList>
            <person name="Chang Y."/>
            <person name="Wang S."/>
            <person name="Sekimoto S."/>
            <person name="Aerts A.L."/>
            <person name="Choi C."/>
            <person name="Clum A."/>
            <person name="LaButti K.M."/>
            <person name="Lindquist E.A."/>
            <person name="Yee Ngan C."/>
            <person name="Ohm R.A."/>
            <person name="Salamov A.A."/>
            <person name="Grigoriev I.V."/>
            <person name="Spatafora J.W."/>
            <person name="Berbee M.L."/>
        </authorList>
    </citation>
    <scope>NUCLEOTIDE SEQUENCE [LARGE SCALE GENOMIC DNA]</scope>
    <source>
        <strain evidence="5 6">JEL478</strain>
    </source>
</reference>
<dbReference type="SMART" id="SM00335">
    <property type="entry name" value="ANX"/>
    <property type="match status" value="3"/>
</dbReference>
<evidence type="ECO:0000313" key="5">
    <source>
        <dbReference type="EMBL" id="KXS20974.1"/>
    </source>
</evidence>
<gene>
    <name evidence="5" type="ORF">M427DRAFT_151680</name>
</gene>
<dbReference type="GO" id="GO:0005886">
    <property type="term" value="C:plasma membrane"/>
    <property type="evidence" value="ECO:0007669"/>
    <property type="project" value="TreeGrafter"/>
</dbReference>
<dbReference type="GO" id="GO:0005634">
    <property type="term" value="C:nucleus"/>
    <property type="evidence" value="ECO:0007669"/>
    <property type="project" value="TreeGrafter"/>
</dbReference>
<feature type="compositionally biased region" description="Polar residues" evidence="4">
    <location>
        <begin position="39"/>
        <end position="55"/>
    </location>
</feature>
<keyword evidence="2" id="KW-0677">Repeat</keyword>
<dbReference type="InterPro" id="IPR037104">
    <property type="entry name" value="Annexin_sf"/>
</dbReference>
<dbReference type="GO" id="GO:0005544">
    <property type="term" value="F:calcium-dependent phospholipid binding"/>
    <property type="evidence" value="ECO:0007669"/>
    <property type="project" value="InterPro"/>
</dbReference>
<feature type="compositionally biased region" description="Basic and acidic residues" evidence="4">
    <location>
        <begin position="58"/>
        <end position="68"/>
    </location>
</feature>
<organism evidence="5 6">
    <name type="scientific">Gonapodya prolifera (strain JEL478)</name>
    <name type="common">Monoblepharis prolifera</name>
    <dbReference type="NCBI Taxonomy" id="1344416"/>
    <lineage>
        <taxon>Eukaryota</taxon>
        <taxon>Fungi</taxon>
        <taxon>Fungi incertae sedis</taxon>
        <taxon>Chytridiomycota</taxon>
        <taxon>Chytridiomycota incertae sedis</taxon>
        <taxon>Monoblepharidomycetes</taxon>
        <taxon>Monoblepharidales</taxon>
        <taxon>Gonapodyaceae</taxon>
        <taxon>Gonapodya</taxon>
    </lineage>
</organism>
<dbReference type="PANTHER" id="PTHR10502:SF102">
    <property type="entry name" value="ANNEXIN B11"/>
    <property type="match status" value="1"/>
</dbReference>
<feature type="compositionally biased region" description="Polar residues" evidence="4">
    <location>
        <begin position="74"/>
        <end position="83"/>
    </location>
</feature>
<dbReference type="PANTHER" id="PTHR10502">
    <property type="entry name" value="ANNEXIN"/>
    <property type="match status" value="1"/>
</dbReference>
<evidence type="ECO:0000256" key="1">
    <source>
        <dbReference type="ARBA" id="ARBA00007831"/>
    </source>
</evidence>
<dbReference type="Gene3D" id="1.10.220.10">
    <property type="entry name" value="Annexin"/>
    <property type="match status" value="3"/>
</dbReference>
<keyword evidence="3" id="KW-0041">Annexin</keyword>
<dbReference type="AlphaFoldDB" id="A0A139AW90"/>
<dbReference type="GO" id="GO:0012506">
    <property type="term" value="C:vesicle membrane"/>
    <property type="evidence" value="ECO:0007669"/>
    <property type="project" value="TreeGrafter"/>
</dbReference>
<dbReference type="InterPro" id="IPR018502">
    <property type="entry name" value="Annexin_repeat"/>
</dbReference>
<evidence type="ECO:0000256" key="4">
    <source>
        <dbReference type="SAM" id="MobiDB-lite"/>
    </source>
</evidence>
<dbReference type="GO" id="GO:0005737">
    <property type="term" value="C:cytoplasm"/>
    <property type="evidence" value="ECO:0007669"/>
    <property type="project" value="TreeGrafter"/>
</dbReference>
<dbReference type="PROSITE" id="PS51897">
    <property type="entry name" value="ANNEXIN_2"/>
    <property type="match status" value="2"/>
</dbReference>
<dbReference type="OrthoDB" id="37886at2759"/>
<keyword evidence="6" id="KW-1185">Reference proteome</keyword>
<dbReference type="GO" id="GO:0001786">
    <property type="term" value="F:phosphatidylserine binding"/>
    <property type="evidence" value="ECO:0007669"/>
    <property type="project" value="TreeGrafter"/>
</dbReference>
<dbReference type="EMBL" id="KQ965734">
    <property type="protein sequence ID" value="KXS20974.1"/>
    <property type="molecule type" value="Genomic_DNA"/>
</dbReference>
<evidence type="ECO:0000256" key="2">
    <source>
        <dbReference type="ARBA" id="ARBA00022737"/>
    </source>
</evidence>